<keyword evidence="1" id="KW-1133">Transmembrane helix</keyword>
<gene>
    <name evidence="2" type="ORF">Fcan01_17554</name>
</gene>
<evidence type="ECO:0000313" key="3">
    <source>
        <dbReference type="Proteomes" id="UP000198287"/>
    </source>
</evidence>
<proteinExistence type="predicted"/>
<organism evidence="2 3">
    <name type="scientific">Folsomia candida</name>
    <name type="common">Springtail</name>
    <dbReference type="NCBI Taxonomy" id="158441"/>
    <lineage>
        <taxon>Eukaryota</taxon>
        <taxon>Metazoa</taxon>
        <taxon>Ecdysozoa</taxon>
        <taxon>Arthropoda</taxon>
        <taxon>Hexapoda</taxon>
        <taxon>Collembola</taxon>
        <taxon>Entomobryomorpha</taxon>
        <taxon>Isotomoidea</taxon>
        <taxon>Isotomidae</taxon>
        <taxon>Proisotominae</taxon>
        <taxon>Folsomia</taxon>
    </lineage>
</organism>
<feature type="transmembrane region" description="Helical" evidence="1">
    <location>
        <begin position="76"/>
        <end position="98"/>
    </location>
</feature>
<dbReference type="OrthoDB" id="8297494at2759"/>
<feature type="transmembrane region" description="Helical" evidence="1">
    <location>
        <begin position="145"/>
        <end position="167"/>
    </location>
</feature>
<evidence type="ECO:0000256" key="1">
    <source>
        <dbReference type="SAM" id="Phobius"/>
    </source>
</evidence>
<keyword evidence="3" id="KW-1185">Reference proteome</keyword>
<feature type="transmembrane region" description="Helical" evidence="1">
    <location>
        <begin position="6"/>
        <end position="29"/>
    </location>
</feature>
<reference evidence="2 3" key="1">
    <citation type="submission" date="2015-12" db="EMBL/GenBank/DDBJ databases">
        <title>The genome of Folsomia candida.</title>
        <authorList>
            <person name="Faddeeva A."/>
            <person name="Derks M.F."/>
            <person name="Anvar Y."/>
            <person name="Smit S."/>
            <person name="Van Straalen N."/>
            <person name="Roelofs D."/>
        </authorList>
    </citation>
    <scope>NUCLEOTIDE SEQUENCE [LARGE SCALE GENOMIC DNA]</scope>
    <source>
        <strain evidence="2 3">VU population</strain>
        <tissue evidence="2">Whole body</tissue>
    </source>
</reference>
<feature type="non-terminal residue" evidence="2">
    <location>
        <position position="284"/>
    </location>
</feature>
<feature type="transmembrane region" description="Helical" evidence="1">
    <location>
        <begin position="243"/>
        <end position="265"/>
    </location>
</feature>
<dbReference type="AlphaFoldDB" id="A0A226DR15"/>
<keyword evidence="1" id="KW-0472">Membrane</keyword>
<dbReference type="EMBL" id="LNIX01000013">
    <property type="protein sequence ID" value="OXA47458.1"/>
    <property type="molecule type" value="Genomic_DNA"/>
</dbReference>
<name>A0A226DR15_FOLCA</name>
<feature type="transmembrane region" description="Helical" evidence="1">
    <location>
        <begin position="206"/>
        <end position="231"/>
    </location>
</feature>
<accession>A0A226DR15</accession>
<keyword evidence="1" id="KW-0812">Transmembrane</keyword>
<sequence length="284" mass="31593">MPVLKVLQGSVIIIAYVSSAVCRITLFIWEKDGLLLLNGFLGFEKNLVKTKINVHYLTEFLELNWKIRKGSTFRKLIFVLGNMSCASFGIITAFQLSLSPCTPPYLVSMKESCLNEESPTTSRIDMLSVASILVDSAMYFHVGPVAALVITSFLMGFGISLQEYLVVISESPTRKSNITTRERDHLGLVSSQTYAQIQILVTQMNIIFRGFFIPALFAIVSNGIVFCLFVSFDAISMACMSYFVILLWDFLLTVGVDLASVGNVYKNSVEVIESWKRLEGLGSK</sequence>
<dbReference type="Proteomes" id="UP000198287">
    <property type="component" value="Unassembled WGS sequence"/>
</dbReference>
<comment type="caution">
    <text evidence="2">The sequence shown here is derived from an EMBL/GenBank/DDBJ whole genome shotgun (WGS) entry which is preliminary data.</text>
</comment>
<evidence type="ECO:0000313" key="2">
    <source>
        <dbReference type="EMBL" id="OXA47458.1"/>
    </source>
</evidence>
<protein>
    <submittedName>
        <fullName evidence="2">Uncharacterized protein</fullName>
    </submittedName>
</protein>